<evidence type="ECO:0000313" key="1">
    <source>
        <dbReference type="EMBL" id="KAF1002058.1"/>
    </source>
</evidence>
<keyword evidence="2" id="KW-1185">Reference proteome</keyword>
<gene>
    <name evidence="1" type="ORF">AG4045_027905</name>
</gene>
<evidence type="ECO:0008006" key="3">
    <source>
        <dbReference type="Google" id="ProtNLM"/>
    </source>
</evidence>
<reference evidence="1" key="1">
    <citation type="submission" date="2020-01" db="EMBL/GenBank/DDBJ databases">
        <title>The Celery Genome Sequence Reveals Sequential Paleo-tetraploidization, Resistance Gene Elimination, Karyotype Evolution, and Functional Innovation in Apiales.</title>
        <authorList>
            <person name="Song X."/>
        </authorList>
    </citation>
    <scope>NUCLEOTIDE SEQUENCE</scope>
    <source>
        <tissue evidence="1">Leaf</tissue>
    </source>
</reference>
<proteinExistence type="predicted"/>
<evidence type="ECO:0000313" key="2">
    <source>
        <dbReference type="Proteomes" id="UP000593563"/>
    </source>
</evidence>
<dbReference type="Proteomes" id="UP000593563">
    <property type="component" value="Unassembled WGS sequence"/>
</dbReference>
<accession>A0A6L5B972</accession>
<dbReference type="AlphaFoldDB" id="A0A6L5B972"/>
<comment type="caution">
    <text evidence="1">The sequence shown here is derived from an EMBL/GenBank/DDBJ whole genome shotgun (WGS) entry which is preliminary data.</text>
</comment>
<dbReference type="EMBL" id="WRXP01001783">
    <property type="protein sequence ID" value="KAF1002058.1"/>
    <property type="molecule type" value="Genomic_DNA"/>
</dbReference>
<name>A0A6L5B972_APIGR</name>
<organism evidence="1 2">
    <name type="scientific">Apium graveolens</name>
    <name type="common">Celery</name>
    <dbReference type="NCBI Taxonomy" id="4045"/>
    <lineage>
        <taxon>Eukaryota</taxon>
        <taxon>Viridiplantae</taxon>
        <taxon>Streptophyta</taxon>
        <taxon>Embryophyta</taxon>
        <taxon>Tracheophyta</taxon>
        <taxon>Spermatophyta</taxon>
        <taxon>Magnoliopsida</taxon>
        <taxon>eudicotyledons</taxon>
        <taxon>Gunneridae</taxon>
        <taxon>Pentapetalae</taxon>
        <taxon>asterids</taxon>
        <taxon>campanulids</taxon>
        <taxon>Apiales</taxon>
        <taxon>Apiaceae</taxon>
        <taxon>Apioideae</taxon>
        <taxon>apioid superclade</taxon>
        <taxon>Apieae</taxon>
        <taxon>Apium</taxon>
    </lineage>
</organism>
<protein>
    <recommendedName>
        <fullName evidence="3">TF-B3 domain-containing protein</fullName>
    </recommendedName>
</protein>
<sequence>MDVLCVNIPLTVYFMICTGYEAVGSYSQNNIRIKGLENVCNMLDALDFSGEYMLLFVFDGVLRFRVKVFENSQIETPIGQFLRGLGEVGKRNMKAFYFEVKDCHMRAYEYGVDITAEYRNVCQSWLMVDHISAYVGFRCWTLQTRHRHDRKRFIINDGWLTFRLDNDIE</sequence>